<reference evidence="1 2" key="1">
    <citation type="submission" date="2016-10" db="EMBL/GenBank/DDBJ databases">
        <authorList>
            <person name="de Groot N.N."/>
        </authorList>
    </citation>
    <scope>NUCLEOTIDE SEQUENCE [LARGE SCALE GENOMIC DNA]</scope>
    <source>
        <strain evidence="1 2">R-24608</strain>
    </source>
</reference>
<proteinExistence type="predicted"/>
<dbReference type="STRING" id="343013.SAMN04489707_1005128"/>
<organism evidence="1 2">
    <name type="scientific">Paenacidovorax caeni</name>
    <dbReference type="NCBI Taxonomy" id="343013"/>
    <lineage>
        <taxon>Bacteria</taxon>
        <taxon>Pseudomonadati</taxon>
        <taxon>Pseudomonadota</taxon>
        <taxon>Betaproteobacteria</taxon>
        <taxon>Burkholderiales</taxon>
        <taxon>Comamonadaceae</taxon>
        <taxon>Paenacidovorax</taxon>
    </lineage>
</organism>
<keyword evidence="2" id="KW-1185">Reference proteome</keyword>
<dbReference type="AlphaFoldDB" id="A0A1I7GHZ9"/>
<dbReference type="OrthoDB" id="8811425at2"/>
<dbReference type="EMBL" id="FPBX01000005">
    <property type="protein sequence ID" value="SFU48080.1"/>
    <property type="molecule type" value="Genomic_DNA"/>
</dbReference>
<accession>A0A1I7GHZ9</accession>
<evidence type="ECO:0000313" key="2">
    <source>
        <dbReference type="Proteomes" id="UP000183656"/>
    </source>
</evidence>
<protein>
    <submittedName>
        <fullName evidence="1">Uncharacterized protein</fullName>
    </submittedName>
</protein>
<evidence type="ECO:0000313" key="1">
    <source>
        <dbReference type="EMBL" id="SFU48080.1"/>
    </source>
</evidence>
<gene>
    <name evidence="1" type="ORF">SAMN04489707_1005128</name>
</gene>
<name>A0A1I7GHZ9_9BURK</name>
<dbReference type="Proteomes" id="UP000183656">
    <property type="component" value="Unassembled WGS sequence"/>
</dbReference>
<dbReference type="RefSeq" id="WP_074930097.1">
    <property type="nucleotide sequence ID" value="NZ_CYIG01000009.1"/>
</dbReference>
<sequence>MTKRFRSPTDTPLHVALISGHTAVIPPEGIELAPMFYREAIARGAVLAEGATAEDQTQVFSRQIAIREAIAAMVGANDKDDFTGDGKPNLVKLKAKTGFHVTREEADAVFAELTQQG</sequence>